<feature type="transmembrane region" description="Helical" evidence="11">
    <location>
        <begin position="12"/>
        <end position="33"/>
    </location>
</feature>
<sequence length="981" mass="108947">MSHSLGCSRFAALTVAAVLIQLVGLSLFIFGFFPVKPALSGISGPESFRAPWDDAGENQSDLALTPHQIRRLYQDLSEIPSPFDQLILMVIDGLPAEFVLGKDQNPPRKAFLDAMPYTQSLLSSGVAIGFHAKAAPPTVTMPRLKAMVSGAIPGYLDVVYNFNTQALQDDNIIGQLFLAGQKILMFGDDTWLKLFPDFFARTDGVSSFFVRDTVEVDQNVSRHLGDELMRDDWDIMILHYLGLDHVGHIGGRDCFLMVPKLKEMDDVIERICNTIQMQDKDQGRTLLVIVSDHGMTNDGNHGGSSYEETDSLALFIGAKDQMHRLDGSQWITVDQVDIAPTLAALFNIPIPKNNVGILIQDALHFLSEEQMLRAMELNSWQLLRLLQAQLSWLKCINLEEELVVSKCHGSTENMFCCLYGNAAALHRSWKSKKMSMSNNRGDYNNAAAAYNEFLKAASQWLSRRVTDKPVGLLALGVTAMLLSCGVLLCLLFHLNKAVEGDAKLPGLENSPRSLGLATAFIVAATIGNVVSMISSSMVEEEQYNWHFLTSAHFLLLLRETLQALPAITGKVSNHNARAGYRVCCLLLLLISGRILRGWHQGGVNWTNLPDISKWLELRGNYYVKNTEIVALSMVMGLSLYALSVLWKRIKVVSAVMLSLLLPGILVLRHIIEYQDDTLTSSSNIATLSAQKIYYILIVISVVTVVASPWFILLKKKNSTCSMGWAKSVASEAIIKVSLHDTRDTLYMIGWALLLCWCLVQLLLQQPINSMPLSVLLFQVYLTMLYSHTEPPQKQWVEVATLYYLGMVGHYAMGNSNSLATIDVAGAFIGTSNYSTLYSGILMFINTYASPMLLILSILVHISVRNVHPTLQGNDWRQILMALLGFPCLVPLALNSVALTAYTIVLLLMQNHLFIWSVFSPKFLYVAAMTLCVDVGVFIIAITVVYVQTIVAYISFRAMSMGRQWQAMDGLQDKNVNVVHRT</sequence>
<dbReference type="InterPro" id="IPR017850">
    <property type="entry name" value="Alkaline_phosphatase_core_sf"/>
</dbReference>
<protein>
    <recommendedName>
        <fullName evidence="12">GPI ethanolamine phosphate transferase 2 C-terminal domain-containing protein</fullName>
    </recommendedName>
</protein>
<evidence type="ECO:0000259" key="12">
    <source>
        <dbReference type="Pfam" id="PF19316"/>
    </source>
</evidence>
<dbReference type="InterPro" id="IPR002591">
    <property type="entry name" value="Phosphodiest/P_Trfase"/>
</dbReference>
<dbReference type="CDD" id="cd16024">
    <property type="entry name" value="GPI_EPT_2"/>
    <property type="match status" value="1"/>
</dbReference>
<feature type="transmembrane region" description="Helical" evidence="11">
    <location>
        <begin position="651"/>
        <end position="671"/>
    </location>
</feature>
<feature type="transmembrane region" description="Helical" evidence="11">
    <location>
        <begin position="922"/>
        <end position="955"/>
    </location>
</feature>
<dbReference type="Gene3D" id="3.40.720.10">
    <property type="entry name" value="Alkaline Phosphatase, subunit A"/>
    <property type="match status" value="1"/>
</dbReference>
<dbReference type="InterPro" id="IPR037674">
    <property type="entry name" value="PIG-G_N"/>
</dbReference>
<proteinExistence type="inferred from homology"/>
<comment type="subcellular location">
    <subcellularLocation>
        <location evidence="1">Endoplasmic reticulum membrane</location>
        <topology evidence="1">Multi-pass membrane protein</topology>
    </subcellularLocation>
</comment>
<feature type="transmembrane region" description="Helical" evidence="11">
    <location>
        <begin position="691"/>
        <end position="712"/>
    </location>
</feature>
<evidence type="ECO:0000256" key="1">
    <source>
        <dbReference type="ARBA" id="ARBA00004477"/>
    </source>
</evidence>
<dbReference type="PANTHER" id="PTHR23072:SF0">
    <property type="entry name" value="GPI ETHANOLAMINE PHOSPHATE TRANSFERASE 2"/>
    <property type="match status" value="1"/>
</dbReference>
<dbReference type="GO" id="GO:0006506">
    <property type="term" value="P:GPI anchor biosynthetic process"/>
    <property type="evidence" value="ECO:0007669"/>
    <property type="project" value="UniProtKB-KW"/>
</dbReference>
<name>A0AAN7REJ4_TRANT</name>
<accession>A0AAN7REJ4</accession>
<evidence type="ECO:0000256" key="8">
    <source>
        <dbReference type="ARBA" id="ARBA00022989"/>
    </source>
</evidence>
<evidence type="ECO:0000256" key="6">
    <source>
        <dbReference type="ARBA" id="ARBA00022692"/>
    </source>
</evidence>
<dbReference type="SUPFAM" id="SSF53649">
    <property type="entry name" value="Alkaline phosphatase-like"/>
    <property type="match status" value="1"/>
</dbReference>
<dbReference type="FunFam" id="3.40.720.10:FF:000078">
    <property type="entry name" value="GPI ethanolamine phosphate transferase 2 isoform X4"/>
    <property type="match status" value="1"/>
</dbReference>
<keyword evidence="14" id="KW-1185">Reference proteome</keyword>
<evidence type="ECO:0000256" key="7">
    <source>
        <dbReference type="ARBA" id="ARBA00022824"/>
    </source>
</evidence>
<evidence type="ECO:0000256" key="5">
    <source>
        <dbReference type="ARBA" id="ARBA00022679"/>
    </source>
</evidence>
<keyword evidence="4" id="KW-0337">GPI-anchor biosynthesis</keyword>
<evidence type="ECO:0000256" key="2">
    <source>
        <dbReference type="ARBA" id="ARBA00004687"/>
    </source>
</evidence>
<keyword evidence="8 11" id="KW-1133">Transmembrane helix</keyword>
<feature type="transmembrane region" description="Helical" evidence="11">
    <location>
        <begin position="628"/>
        <end position="646"/>
    </location>
</feature>
<feature type="transmembrane region" description="Helical" evidence="11">
    <location>
        <begin position="836"/>
        <end position="859"/>
    </location>
</feature>
<evidence type="ECO:0000256" key="10">
    <source>
        <dbReference type="ARBA" id="ARBA00023180"/>
    </source>
</evidence>
<feature type="domain" description="GPI ethanolamine phosphate transferase 2 C-terminal" evidence="12">
    <location>
        <begin position="518"/>
        <end position="945"/>
    </location>
</feature>
<evidence type="ECO:0000256" key="11">
    <source>
        <dbReference type="SAM" id="Phobius"/>
    </source>
</evidence>
<dbReference type="Proteomes" id="UP001346149">
    <property type="component" value="Unassembled WGS sequence"/>
</dbReference>
<keyword evidence="9 11" id="KW-0472">Membrane</keyword>
<dbReference type="PANTHER" id="PTHR23072">
    <property type="entry name" value="PHOSPHATIDYLINOSITOL GLYCAN-RELATED"/>
    <property type="match status" value="1"/>
</dbReference>
<feature type="transmembrane region" description="Helical" evidence="11">
    <location>
        <begin position="744"/>
        <end position="763"/>
    </location>
</feature>
<evidence type="ECO:0000256" key="9">
    <source>
        <dbReference type="ARBA" id="ARBA00023136"/>
    </source>
</evidence>
<dbReference type="GO" id="GO:0051267">
    <property type="term" value="F:CP2 mannose-ethanolamine phosphotransferase activity"/>
    <property type="evidence" value="ECO:0007669"/>
    <property type="project" value="TreeGrafter"/>
</dbReference>
<comment type="pathway">
    <text evidence="2">Glycolipid biosynthesis; glycosylphosphatidylinositol-anchor biosynthesis.</text>
</comment>
<comment type="similarity">
    <text evidence="3">Belongs to the PIGG/PIGN/PIGO family. PIGG subfamily.</text>
</comment>
<feature type="transmembrane region" description="Helical" evidence="11">
    <location>
        <begin position="578"/>
        <end position="595"/>
    </location>
</feature>
<evidence type="ECO:0000313" key="14">
    <source>
        <dbReference type="Proteomes" id="UP001346149"/>
    </source>
</evidence>
<evidence type="ECO:0000256" key="4">
    <source>
        <dbReference type="ARBA" id="ARBA00022502"/>
    </source>
</evidence>
<dbReference type="GO" id="GO:0005789">
    <property type="term" value="C:endoplasmic reticulum membrane"/>
    <property type="evidence" value="ECO:0007669"/>
    <property type="project" value="UniProtKB-SubCell"/>
</dbReference>
<dbReference type="EMBL" id="JAXQNO010000006">
    <property type="protein sequence ID" value="KAK4796396.1"/>
    <property type="molecule type" value="Genomic_DNA"/>
</dbReference>
<dbReference type="InterPro" id="IPR045687">
    <property type="entry name" value="PIGG/GPI7_C"/>
</dbReference>
<feature type="transmembrane region" description="Helical" evidence="11">
    <location>
        <begin position="879"/>
        <end position="907"/>
    </location>
</feature>
<evidence type="ECO:0000256" key="3">
    <source>
        <dbReference type="ARBA" id="ARBA00005315"/>
    </source>
</evidence>
<feature type="transmembrane region" description="Helical" evidence="11">
    <location>
        <begin position="472"/>
        <end position="494"/>
    </location>
</feature>
<evidence type="ECO:0000313" key="13">
    <source>
        <dbReference type="EMBL" id="KAK4796396.1"/>
    </source>
</evidence>
<keyword evidence="6 11" id="KW-0812">Transmembrane</keyword>
<keyword evidence="7" id="KW-0256">Endoplasmic reticulum</keyword>
<dbReference type="AlphaFoldDB" id="A0AAN7REJ4"/>
<keyword evidence="5" id="KW-0808">Transferase</keyword>
<dbReference type="Pfam" id="PF01663">
    <property type="entry name" value="Phosphodiest"/>
    <property type="match status" value="1"/>
</dbReference>
<keyword evidence="10" id="KW-0325">Glycoprotein</keyword>
<reference evidence="13 14" key="1">
    <citation type="journal article" date="2023" name="Hortic Res">
        <title>Pangenome of water caltrop reveals structural variations and asymmetric subgenome divergence after allopolyploidization.</title>
        <authorList>
            <person name="Zhang X."/>
            <person name="Chen Y."/>
            <person name="Wang L."/>
            <person name="Yuan Y."/>
            <person name="Fang M."/>
            <person name="Shi L."/>
            <person name="Lu R."/>
            <person name="Comes H.P."/>
            <person name="Ma Y."/>
            <person name="Chen Y."/>
            <person name="Huang G."/>
            <person name="Zhou Y."/>
            <person name="Zheng Z."/>
            <person name="Qiu Y."/>
        </authorList>
    </citation>
    <scope>NUCLEOTIDE SEQUENCE [LARGE SCALE GENOMIC DNA]</scope>
    <source>
        <strain evidence="13">F231</strain>
    </source>
</reference>
<feature type="transmembrane region" description="Helical" evidence="11">
    <location>
        <begin position="514"/>
        <end position="533"/>
    </location>
</feature>
<dbReference type="Pfam" id="PF19316">
    <property type="entry name" value="PIGO_PIGG"/>
    <property type="match status" value="1"/>
</dbReference>
<gene>
    <name evidence="13" type="ORF">SAY86_028722</name>
</gene>
<organism evidence="13 14">
    <name type="scientific">Trapa natans</name>
    <name type="common">Water chestnut</name>
    <dbReference type="NCBI Taxonomy" id="22666"/>
    <lineage>
        <taxon>Eukaryota</taxon>
        <taxon>Viridiplantae</taxon>
        <taxon>Streptophyta</taxon>
        <taxon>Embryophyta</taxon>
        <taxon>Tracheophyta</taxon>
        <taxon>Spermatophyta</taxon>
        <taxon>Magnoliopsida</taxon>
        <taxon>eudicotyledons</taxon>
        <taxon>Gunneridae</taxon>
        <taxon>Pentapetalae</taxon>
        <taxon>rosids</taxon>
        <taxon>malvids</taxon>
        <taxon>Myrtales</taxon>
        <taxon>Lythraceae</taxon>
        <taxon>Trapa</taxon>
    </lineage>
</organism>
<dbReference type="InterPro" id="IPR039527">
    <property type="entry name" value="PIGG/GPI7"/>
</dbReference>
<comment type="caution">
    <text evidence="13">The sequence shown here is derived from an EMBL/GenBank/DDBJ whole genome shotgun (WGS) entry which is preliminary data.</text>
</comment>